<dbReference type="OrthoDB" id="786951at2759"/>
<feature type="region of interest" description="Disordered" evidence="1">
    <location>
        <begin position="180"/>
        <end position="203"/>
    </location>
</feature>
<dbReference type="Proteomes" id="UP000775547">
    <property type="component" value="Unassembled WGS sequence"/>
</dbReference>
<reference evidence="3" key="1">
    <citation type="submission" date="2020-07" db="EMBL/GenBank/DDBJ databases">
        <authorList>
            <person name="Nieuwenhuis M."/>
            <person name="Van De Peppel L.J.J."/>
        </authorList>
    </citation>
    <scope>NUCLEOTIDE SEQUENCE</scope>
    <source>
        <strain evidence="3">AP01</strain>
        <tissue evidence="3">Mycelium</tissue>
    </source>
</reference>
<feature type="domain" description="G-patch" evidence="2">
    <location>
        <begin position="85"/>
        <end position="160"/>
    </location>
</feature>
<sequence>MSGEDDDDYLSDKFLAQLEAASKPAAAPKSYAQLRKEAEKKSHLKNVENRTKSRRQREIEAREEGLSKSLFERAKEEETAGIVPSGNKALSMMMKMGFKPGQALGKIDEPTTAKSRSPAPEVQPDDEGEAGPSSARSGHITKPIPLNEWAGKKGIGLGKRARSPSTSAERVAKMAKMAEEAEEISHQDYRNRTRREYEEKRAEGRLADSEIPLTGHVHRTCLTLDEQAGKPFHILWLNPNNPNSFPPGLLDALTMHGATGLPREYHGEPIQVRLRQQMQADALRPLDDTEDSAKDSALFETFSSEVIEEAIQFLRLQAQDRLSLVLAYLRDNYAYCFWCGVQYDDEEAMEDHCPGPDEESHD</sequence>
<dbReference type="AlphaFoldDB" id="A0A9P7GDN3"/>
<comment type="caution">
    <text evidence="3">The sequence shown here is derived from an EMBL/GenBank/DDBJ whole genome shotgun (WGS) entry which is preliminary data.</text>
</comment>
<evidence type="ECO:0000256" key="1">
    <source>
        <dbReference type="SAM" id="MobiDB-lite"/>
    </source>
</evidence>
<organism evidence="3 4">
    <name type="scientific">Asterophora parasitica</name>
    <dbReference type="NCBI Taxonomy" id="117018"/>
    <lineage>
        <taxon>Eukaryota</taxon>
        <taxon>Fungi</taxon>
        <taxon>Dikarya</taxon>
        <taxon>Basidiomycota</taxon>
        <taxon>Agaricomycotina</taxon>
        <taxon>Agaricomycetes</taxon>
        <taxon>Agaricomycetidae</taxon>
        <taxon>Agaricales</taxon>
        <taxon>Tricholomatineae</taxon>
        <taxon>Lyophyllaceae</taxon>
        <taxon>Asterophora</taxon>
    </lineage>
</organism>
<accession>A0A9P7GDN3</accession>
<protein>
    <recommendedName>
        <fullName evidence="2">G-patch domain-containing protein</fullName>
    </recommendedName>
</protein>
<proteinExistence type="predicted"/>
<gene>
    <name evidence="3" type="ORF">DXG03_000008</name>
</gene>
<dbReference type="Pfam" id="PF01585">
    <property type="entry name" value="G-patch"/>
    <property type="match status" value="1"/>
</dbReference>
<dbReference type="InterPro" id="IPR025239">
    <property type="entry name" value="DUF4187"/>
</dbReference>
<feature type="region of interest" description="Disordered" evidence="1">
    <location>
        <begin position="100"/>
        <end position="168"/>
    </location>
</feature>
<dbReference type="SMART" id="SM01173">
    <property type="entry name" value="DUF4187"/>
    <property type="match status" value="1"/>
</dbReference>
<evidence type="ECO:0000259" key="2">
    <source>
        <dbReference type="PROSITE" id="PS50174"/>
    </source>
</evidence>
<reference evidence="3" key="2">
    <citation type="submission" date="2021-10" db="EMBL/GenBank/DDBJ databases">
        <title>Phylogenomics reveals ancestral predisposition of the termite-cultivated fungus Termitomyces towards a domesticated lifestyle.</title>
        <authorList>
            <person name="Auxier B."/>
            <person name="Grum-Grzhimaylo A."/>
            <person name="Cardenas M.E."/>
            <person name="Lodge J.D."/>
            <person name="Laessoe T."/>
            <person name="Pedersen O."/>
            <person name="Smith M.E."/>
            <person name="Kuyper T.W."/>
            <person name="Franco-Molano E.A."/>
            <person name="Baroni T.J."/>
            <person name="Aanen D.K."/>
        </authorList>
    </citation>
    <scope>NUCLEOTIDE SEQUENCE</scope>
    <source>
        <strain evidence="3">AP01</strain>
        <tissue evidence="3">Mycelium</tissue>
    </source>
</reference>
<feature type="compositionally biased region" description="Low complexity" evidence="1">
    <location>
        <begin position="20"/>
        <end position="33"/>
    </location>
</feature>
<dbReference type="EMBL" id="JABCKV010000001">
    <property type="protein sequence ID" value="KAG5648662.1"/>
    <property type="molecule type" value="Genomic_DNA"/>
</dbReference>
<feature type="region of interest" description="Disordered" evidence="1">
    <location>
        <begin position="20"/>
        <end position="87"/>
    </location>
</feature>
<keyword evidence="4" id="KW-1185">Reference proteome</keyword>
<dbReference type="GO" id="GO:0003676">
    <property type="term" value="F:nucleic acid binding"/>
    <property type="evidence" value="ECO:0007669"/>
    <property type="project" value="InterPro"/>
</dbReference>
<evidence type="ECO:0000313" key="3">
    <source>
        <dbReference type="EMBL" id="KAG5648662.1"/>
    </source>
</evidence>
<dbReference type="Pfam" id="PF13821">
    <property type="entry name" value="DUF4187"/>
    <property type="match status" value="1"/>
</dbReference>
<feature type="compositionally biased region" description="Basic and acidic residues" evidence="1">
    <location>
        <begin position="34"/>
        <end position="78"/>
    </location>
</feature>
<dbReference type="GO" id="GO:0000776">
    <property type="term" value="C:kinetochore"/>
    <property type="evidence" value="ECO:0007669"/>
    <property type="project" value="TreeGrafter"/>
</dbReference>
<name>A0A9P7GDN3_9AGAR</name>
<dbReference type="InterPro" id="IPR000467">
    <property type="entry name" value="G_patch_dom"/>
</dbReference>
<dbReference type="PANTHER" id="PTHR21032:SF0">
    <property type="entry name" value="G PATCH DOMAIN-CONTAINING PROTEIN 11"/>
    <property type="match status" value="1"/>
</dbReference>
<evidence type="ECO:0000313" key="4">
    <source>
        <dbReference type="Proteomes" id="UP000775547"/>
    </source>
</evidence>
<dbReference type="PANTHER" id="PTHR21032">
    <property type="entry name" value="G PATCH DOMAIN-CONTAINING PROTEIN 11"/>
    <property type="match status" value="1"/>
</dbReference>
<dbReference type="InterPro" id="IPR039249">
    <property type="entry name" value="GPATCH11"/>
</dbReference>
<dbReference type="PROSITE" id="PS50174">
    <property type="entry name" value="G_PATCH"/>
    <property type="match status" value="1"/>
</dbReference>